<dbReference type="GO" id="GO:0007166">
    <property type="term" value="P:cell surface receptor signaling pathway"/>
    <property type="evidence" value="ECO:0007669"/>
    <property type="project" value="TreeGrafter"/>
</dbReference>
<evidence type="ECO:0000256" key="8">
    <source>
        <dbReference type="ARBA" id="ARBA00023170"/>
    </source>
</evidence>
<proteinExistence type="predicted"/>
<evidence type="ECO:0000256" key="4">
    <source>
        <dbReference type="ARBA" id="ARBA00022729"/>
    </source>
</evidence>
<keyword evidence="6" id="KW-0472">Membrane</keyword>
<evidence type="ECO:0000313" key="13">
    <source>
        <dbReference type="Proteomes" id="UP000265020"/>
    </source>
</evidence>
<dbReference type="GeneTree" id="ENSGT01100000266113"/>
<dbReference type="SUPFAM" id="SSF48726">
    <property type="entry name" value="Immunoglobulin"/>
    <property type="match status" value="1"/>
</dbReference>
<keyword evidence="9" id="KW-0325">Glycoprotein</keyword>
<evidence type="ECO:0000256" key="2">
    <source>
        <dbReference type="ARBA" id="ARBA00022475"/>
    </source>
</evidence>
<dbReference type="Gene3D" id="2.60.40.10">
    <property type="entry name" value="Immunoglobulins"/>
    <property type="match status" value="1"/>
</dbReference>
<keyword evidence="10" id="KW-0393">Immunoglobulin domain</keyword>
<feature type="domain" description="Ig-like" evidence="11">
    <location>
        <begin position="8"/>
        <end position="116"/>
    </location>
</feature>
<dbReference type="PANTHER" id="PTHR25466:SF11">
    <property type="entry name" value="GALECTIN 17-RELATED"/>
    <property type="match status" value="1"/>
</dbReference>
<keyword evidence="3" id="KW-0812">Transmembrane</keyword>
<dbReference type="OMA" id="CSICHHA"/>
<evidence type="ECO:0000256" key="9">
    <source>
        <dbReference type="ARBA" id="ARBA00023180"/>
    </source>
</evidence>
<comment type="subcellular location">
    <subcellularLocation>
        <location evidence="1">Cell membrane</location>
        <topology evidence="1">Single-pass type I membrane protein</topology>
    </subcellularLocation>
</comment>
<dbReference type="InterPro" id="IPR051713">
    <property type="entry name" value="T-cell_Activation_Regulation"/>
</dbReference>
<organism evidence="12 13">
    <name type="scientific">Cyprinodon variegatus</name>
    <name type="common">Sheepshead minnow</name>
    <dbReference type="NCBI Taxonomy" id="28743"/>
    <lineage>
        <taxon>Eukaryota</taxon>
        <taxon>Metazoa</taxon>
        <taxon>Chordata</taxon>
        <taxon>Craniata</taxon>
        <taxon>Vertebrata</taxon>
        <taxon>Euteleostomi</taxon>
        <taxon>Actinopterygii</taxon>
        <taxon>Neopterygii</taxon>
        <taxon>Teleostei</taxon>
        <taxon>Neoteleostei</taxon>
        <taxon>Acanthomorphata</taxon>
        <taxon>Ovalentaria</taxon>
        <taxon>Atherinomorphae</taxon>
        <taxon>Cyprinodontiformes</taxon>
        <taxon>Cyprinodontidae</taxon>
        <taxon>Cyprinodon</taxon>
    </lineage>
</organism>
<dbReference type="Ensembl" id="ENSCVAT00000031678.1">
    <property type="protein sequence ID" value="ENSCVAP00000030255.1"/>
    <property type="gene ID" value="ENSCVAG00000018682.1"/>
</dbReference>
<dbReference type="CDD" id="cd00099">
    <property type="entry name" value="IgV"/>
    <property type="match status" value="1"/>
</dbReference>
<dbReference type="InterPro" id="IPR003599">
    <property type="entry name" value="Ig_sub"/>
</dbReference>
<dbReference type="AlphaFoldDB" id="A0A3Q2GNH4"/>
<dbReference type="SMART" id="SM00409">
    <property type="entry name" value="IG"/>
    <property type="match status" value="1"/>
</dbReference>
<name>A0A3Q2GNH4_CYPVA</name>
<dbReference type="Proteomes" id="UP000265020">
    <property type="component" value="Unassembled WGS sequence"/>
</dbReference>
<accession>A0A3Q2GNH4</accession>
<evidence type="ECO:0000256" key="10">
    <source>
        <dbReference type="ARBA" id="ARBA00023319"/>
    </source>
</evidence>
<keyword evidence="7" id="KW-1015">Disulfide bond</keyword>
<evidence type="ECO:0000313" key="12">
    <source>
        <dbReference type="Ensembl" id="ENSCVAP00000030255.1"/>
    </source>
</evidence>
<dbReference type="GO" id="GO:0042102">
    <property type="term" value="P:positive regulation of T cell proliferation"/>
    <property type="evidence" value="ECO:0007669"/>
    <property type="project" value="TreeGrafter"/>
</dbReference>
<dbReference type="GO" id="GO:0006955">
    <property type="term" value="P:immune response"/>
    <property type="evidence" value="ECO:0007669"/>
    <property type="project" value="TreeGrafter"/>
</dbReference>
<evidence type="ECO:0000256" key="6">
    <source>
        <dbReference type="ARBA" id="ARBA00023136"/>
    </source>
</evidence>
<keyword evidence="2" id="KW-1003">Cell membrane</keyword>
<evidence type="ECO:0000256" key="1">
    <source>
        <dbReference type="ARBA" id="ARBA00004251"/>
    </source>
</evidence>
<dbReference type="InterPro" id="IPR036179">
    <property type="entry name" value="Ig-like_dom_sf"/>
</dbReference>
<reference evidence="12" key="2">
    <citation type="submission" date="2025-09" db="UniProtKB">
        <authorList>
            <consortium name="Ensembl"/>
        </authorList>
    </citation>
    <scope>IDENTIFICATION</scope>
</reference>
<keyword evidence="8" id="KW-0675">Receptor</keyword>
<evidence type="ECO:0000256" key="7">
    <source>
        <dbReference type="ARBA" id="ARBA00023157"/>
    </source>
</evidence>
<sequence>CSICHHAPHLSFHSCDLSFEFCRRPPGNWSSEADLCEGQTVRLPCFSQTLGEHVESVQWDTKEKPVIKVELSSQKAEYAEGFKDRASFSDLESGDLSLILQRVQLEDQGDYFCFAQGGSMGKRRPAAWRLEVHQEQCNNKPPTTPPVSIELYHVDHRSYQAIVIVCICFVLKSIKCVLKKSELRNPPFDFIFFNKATTQNAMGFTLTPAVGGPAPLIAHELMLIESFYYPLLSTQTNFSTPGTR</sequence>
<dbReference type="GO" id="GO:0071222">
    <property type="term" value="P:cellular response to lipopolysaccharide"/>
    <property type="evidence" value="ECO:0007669"/>
    <property type="project" value="TreeGrafter"/>
</dbReference>
<evidence type="ECO:0000256" key="3">
    <source>
        <dbReference type="ARBA" id="ARBA00022692"/>
    </source>
</evidence>
<dbReference type="InterPro" id="IPR013783">
    <property type="entry name" value="Ig-like_fold"/>
</dbReference>
<dbReference type="GO" id="GO:0009897">
    <property type="term" value="C:external side of plasma membrane"/>
    <property type="evidence" value="ECO:0007669"/>
    <property type="project" value="TreeGrafter"/>
</dbReference>
<dbReference type="SMART" id="SM00406">
    <property type="entry name" value="IGv"/>
    <property type="match status" value="1"/>
</dbReference>
<evidence type="ECO:0000256" key="5">
    <source>
        <dbReference type="ARBA" id="ARBA00022989"/>
    </source>
</evidence>
<dbReference type="PANTHER" id="PTHR25466">
    <property type="entry name" value="T-LYMPHOCYTE ACTIVATION ANTIGEN"/>
    <property type="match status" value="1"/>
</dbReference>
<reference evidence="12" key="1">
    <citation type="submission" date="2025-08" db="UniProtKB">
        <authorList>
            <consortium name="Ensembl"/>
        </authorList>
    </citation>
    <scope>IDENTIFICATION</scope>
</reference>
<keyword evidence="5" id="KW-1133">Transmembrane helix</keyword>
<keyword evidence="4" id="KW-0732">Signal</keyword>
<dbReference type="InterPro" id="IPR013106">
    <property type="entry name" value="Ig_V-set"/>
</dbReference>
<dbReference type="Pfam" id="PF07686">
    <property type="entry name" value="V-set"/>
    <property type="match status" value="1"/>
</dbReference>
<dbReference type="InterPro" id="IPR007110">
    <property type="entry name" value="Ig-like_dom"/>
</dbReference>
<protein>
    <recommendedName>
        <fullName evidence="11">Ig-like domain-containing protein</fullName>
    </recommendedName>
</protein>
<dbReference type="GO" id="GO:0031295">
    <property type="term" value="P:T cell costimulation"/>
    <property type="evidence" value="ECO:0007669"/>
    <property type="project" value="TreeGrafter"/>
</dbReference>
<evidence type="ECO:0000259" key="11">
    <source>
        <dbReference type="PROSITE" id="PS50835"/>
    </source>
</evidence>
<dbReference type="PROSITE" id="PS50835">
    <property type="entry name" value="IG_LIKE"/>
    <property type="match status" value="1"/>
</dbReference>
<dbReference type="GO" id="GO:0042130">
    <property type="term" value="P:negative regulation of T cell proliferation"/>
    <property type="evidence" value="ECO:0007669"/>
    <property type="project" value="TreeGrafter"/>
</dbReference>
<keyword evidence="13" id="KW-1185">Reference proteome</keyword>